<dbReference type="EMBL" id="CP016428">
    <property type="protein sequence ID" value="ANW00148.1"/>
    <property type="molecule type" value="Genomic_DNA"/>
</dbReference>
<organism evidence="1 2">
    <name type="scientific">Bradyrhizobium icense</name>
    <dbReference type="NCBI Taxonomy" id="1274631"/>
    <lineage>
        <taxon>Bacteria</taxon>
        <taxon>Pseudomonadati</taxon>
        <taxon>Pseudomonadota</taxon>
        <taxon>Alphaproteobacteria</taxon>
        <taxon>Hyphomicrobiales</taxon>
        <taxon>Nitrobacteraceae</taxon>
        <taxon>Bradyrhizobium</taxon>
    </lineage>
</organism>
<dbReference type="RefSeq" id="WP_065727434.1">
    <property type="nucleotide sequence ID" value="NZ_CP016428.1"/>
</dbReference>
<sequence length="264" mass="28858">MALNSFAPVRRKEGVLWDAAPDLYFKGFLLREKGNMVSSQTAVLRSTCGGMIKRSVISSRDVTRIVTDSFGRAAIQNLIALDAVKGSSSEARFVYKEELDIPPDDHLGVAFAREVERNRETAASAATIAAVIGIDTERWRFVQIQLSGDEPAGKFQGLAYELLYLAQPLLGSLPETPSHELPACGRSHIPDADPFRAGAGSQATAAGNYYLQRAKPSSTVVAASFLTDARSLEQHLPEDFVQGTLMLKYIPRTRDWGRGRNCVK</sequence>
<proteinExistence type="predicted"/>
<reference evidence="1 2" key="1">
    <citation type="submission" date="2016-07" db="EMBL/GenBank/DDBJ databases">
        <title>Complete genome sequence of Bradyrhizobium icense LMTR 13T, a potential inoculant strain isolated from lima bean (Phaseolus lunatus) in Peru.</title>
        <authorList>
            <person name="Ormeno-Orrillo E."/>
            <person name="Duran D."/>
            <person name="Rogel M.A."/>
            <person name="Rey L."/>
            <person name="Imperial J."/>
            <person name="Ruiz-Argueso T."/>
            <person name="Martinez-Romero E."/>
        </authorList>
    </citation>
    <scope>NUCLEOTIDE SEQUENCE [LARGE SCALE GENOMIC DNA]</scope>
    <source>
        <strain evidence="1 2">LMTR 13</strain>
    </source>
</reference>
<dbReference type="Proteomes" id="UP000092839">
    <property type="component" value="Chromosome"/>
</dbReference>
<gene>
    <name evidence="1" type="ORF">LMTR13_08095</name>
</gene>
<dbReference type="Pfam" id="PF16157">
    <property type="entry name" value="DUF4865"/>
    <property type="match status" value="1"/>
</dbReference>
<dbReference type="AlphaFoldDB" id="A0A1B1UBJ4"/>
<dbReference type="KEGG" id="bic:LMTR13_08095"/>
<name>A0A1B1UBJ4_9BRAD</name>
<accession>A0A1B1UBJ4</accession>
<evidence type="ECO:0000313" key="2">
    <source>
        <dbReference type="Proteomes" id="UP000092839"/>
    </source>
</evidence>
<dbReference type="InterPro" id="IPR032349">
    <property type="entry name" value="DUF4865"/>
</dbReference>
<protein>
    <submittedName>
        <fullName evidence="1">Uncharacterized protein</fullName>
    </submittedName>
</protein>
<keyword evidence="2" id="KW-1185">Reference proteome</keyword>
<evidence type="ECO:0000313" key="1">
    <source>
        <dbReference type="EMBL" id="ANW00148.1"/>
    </source>
</evidence>